<accession>A0A1N6QC52</accession>
<dbReference type="AlphaFoldDB" id="A0A1N6QC52"/>
<reference evidence="2" key="1">
    <citation type="submission" date="2017-01" db="EMBL/GenBank/DDBJ databases">
        <authorList>
            <person name="Varghese N."/>
            <person name="Submissions S."/>
        </authorList>
    </citation>
    <scope>NUCLEOTIDE SEQUENCE [LARGE SCALE GENOMIC DNA]</scope>
    <source>
        <strain evidence="2">DSM 7027</strain>
    </source>
</reference>
<protein>
    <submittedName>
        <fullName evidence="1">Uncharacterized protein</fullName>
    </submittedName>
</protein>
<dbReference type="RefSeq" id="WP_076461859.1">
    <property type="nucleotide sequence ID" value="NZ_FTMN01000002.1"/>
</dbReference>
<keyword evidence="2" id="KW-1185">Reference proteome</keyword>
<proteinExistence type="predicted"/>
<dbReference type="STRING" id="49186.SAMN05421647_102409"/>
<organism evidence="1 2">
    <name type="scientific">Marinobacterium stanieri</name>
    <dbReference type="NCBI Taxonomy" id="49186"/>
    <lineage>
        <taxon>Bacteria</taxon>
        <taxon>Pseudomonadati</taxon>
        <taxon>Pseudomonadota</taxon>
        <taxon>Gammaproteobacteria</taxon>
        <taxon>Oceanospirillales</taxon>
        <taxon>Oceanospirillaceae</taxon>
        <taxon>Marinobacterium</taxon>
    </lineage>
</organism>
<dbReference type="EMBL" id="FTMN01000002">
    <property type="protein sequence ID" value="SIQ14142.1"/>
    <property type="molecule type" value="Genomic_DNA"/>
</dbReference>
<gene>
    <name evidence="1" type="ORF">SAMN05421647_102409</name>
</gene>
<name>A0A1N6QC52_9GAMM</name>
<sequence length="96" mass="11319">MQIEARDIWRSCWRAARVEFAALEQDCRFNGMRVPAGERLQRCRSDIPLQQLAYHVLDLRLVNDTCGYQWITGNKYRFLHVRAVTSAAFKDEEIPF</sequence>
<dbReference type="Proteomes" id="UP000186895">
    <property type="component" value="Unassembled WGS sequence"/>
</dbReference>
<evidence type="ECO:0000313" key="2">
    <source>
        <dbReference type="Proteomes" id="UP000186895"/>
    </source>
</evidence>
<evidence type="ECO:0000313" key="1">
    <source>
        <dbReference type="EMBL" id="SIQ14142.1"/>
    </source>
</evidence>